<feature type="domain" description="SWIM-type" evidence="1">
    <location>
        <begin position="2"/>
        <end position="39"/>
    </location>
</feature>
<dbReference type="EMBL" id="UOFC01000052">
    <property type="protein sequence ID" value="VAW45287.1"/>
    <property type="molecule type" value="Genomic_DNA"/>
</dbReference>
<dbReference type="PROSITE" id="PS50966">
    <property type="entry name" value="ZF_SWIM"/>
    <property type="match status" value="1"/>
</dbReference>
<evidence type="ECO:0000313" key="2">
    <source>
        <dbReference type="EMBL" id="VAW45287.1"/>
    </source>
</evidence>
<dbReference type="InterPro" id="IPR007527">
    <property type="entry name" value="Znf_SWIM"/>
</dbReference>
<dbReference type="GO" id="GO:0008270">
    <property type="term" value="F:zinc ion binding"/>
    <property type="evidence" value="ECO:0007669"/>
    <property type="project" value="InterPro"/>
</dbReference>
<dbReference type="AlphaFoldDB" id="A0A3B0W3I5"/>
<evidence type="ECO:0000259" key="1">
    <source>
        <dbReference type="PROSITE" id="PS50966"/>
    </source>
</evidence>
<sequence length="110" mass="13149">MWSLLHDPLTGHGHCSCPDFNTNKLNSCKHLIHLYSYLKKKKNFSKQIQKEKFPFVHIHWDSAIERPRYFYDRKLPKAADEALSSYFETNRVFCGQDIEGFYPLLERLRN</sequence>
<name>A0A3B0W3I5_9ZZZZ</name>
<proteinExistence type="predicted"/>
<gene>
    <name evidence="2" type="ORF">MNBD_GAMMA03-983</name>
</gene>
<organism evidence="2">
    <name type="scientific">hydrothermal vent metagenome</name>
    <dbReference type="NCBI Taxonomy" id="652676"/>
    <lineage>
        <taxon>unclassified sequences</taxon>
        <taxon>metagenomes</taxon>
        <taxon>ecological metagenomes</taxon>
    </lineage>
</organism>
<reference evidence="2" key="1">
    <citation type="submission" date="2018-06" db="EMBL/GenBank/DDBJ databases">
        <authorList>
            <person name="Zhirakovskaya E."/>
        </authorList>
    </citation>
    <scope>NUCLEOTIDE SEQUENCE</scope>
</reference>
<accession>A0A3B0W3I5</accession>
<protein>
    <recommendedName>
        <fullName evidence="1">SWIM-type domain-containing protein</fullName>
    </recommendedName>
</protein>